<comment type="caution">
    <text evidence="1">The sequence shown here is derived from an EMBL/GenBank/DDBJ whole genome shotgun (WGS) entry which is preliminary data.</text>
</comment>
<dbReference type="EMBL" id="ABFZ02000014">
    <property type="protein sequence ID" value="EDS16661.1"/>
    <property type="molecule type" value="Genomic_DNA"/>
</dbReference>
<reference evidence="1 2" key="1">
    <citation type="submission" date="2007-11" db="EMBL/GenBank/DDBJ databases">
        <title>Draft genome sequence of Bacteroides stercoris(ATCC 43183).</title>
        <authorList>
            <person name="Sudarsanam P."/>
            <person name="Ley R."/>
            <person name="Guruge J."/>
            <person name="Turnbaugh P.J."/>
            <person name="Mahowald M."/>
            <person name="Liep D."/>
            <person name="Gordon J."/>
        </authorList>
    </citation>
    <scope>NUCLEOTIDE SEQUENCE [LARGE SCALE GENOMIC DNA]</scope>
    <source>
        <strain evidence="1 2">ATCC 43183</strain>
    </source>
</reference>
<organism evidence="1 2">
    <name type="scientific">Bacteroides stercoris ATCC 43183</name>
    <dbReference type="NCBI Taxonomy" id="449673"/>
    <lineage>
        <taxon>Bacteria</taxon>
        <taxon>Pseudomonadati</taxon>
        <taxon>Bacteroidota</taxon>
        <taxon>Bacteroidia</taxon>
        <taxon>Bacteroidales</taxon>
        <taxon>Bacteroidaceae</taxon>
        <taxon>Bacteroides</taxon>
    </lineage>
</organism>
<accession>B0NLK7</accession>
<gene>
    <name evidence="1" type="ORF">BACSTE_00336</name>
</gene>
<name>B0NLK7_BACSE</name>
<sequence length="40" mass="4740">MKMLSTKRNKDKTNKIKNLRNKNGTNIGIVPLIMYLCFWI</sequence>
<dbReference type="AlphaFoldDB" id="B0NLK7"/>
<dbReference type="Proteomes" id="UP000004713">
    <property type="component" value="Unassembled WGS sequence"/>
</dbReference>
<dbReference type="HOGENOM" id="CLU_3285262_0_0_10"/>
<reference evidence="1 2" key="2">
    <citation type="submission" date="2007-11" db="EMBL/GenBank/DDBJ databases">
        <authorList>
            <person name="Fulton L."/>
            <person name="Clifton S."/>
            <person name="Fulton B."/>
            <person name="Xu J."/>
            <person name="Minx P."/>
            <person name="Pepin K.H."/>
            <person name="Johnson M."/>
            <person name="Thiruvilangam P."/>
            <person name="Bhonagiri V."/>
            <person name="Nash W.E."/>
            <person name="Mardis E.R."/>
            <person name="Wilson R.K."/>
        </authorList>
    </citation>
    <scope>NUCLEOTIDE SEQUENCE [LARGE SCALE GENOMIC DNA]</scope>
    <source>
        <strain evidence="1 2">ATCC 43183</strain>
    </source>
</reference>
<protein>
    <submittedName>
        <fullName evidence="1">Uncharacterized protein</fullName>
    </submittedName>
</protein>
<proteinExistence type="predicted"/>
<evidence type="ECO:0000313" key="2">
    <source>
        <dbReference type="Proteomes" id="UP000004713"/>
    </source>
</evidence>
<evidence type="ECO:0000313" key="1">
    <source>
        <dbReference type="EMBL" id="EDS16661.1"/>
    </source>
</evidence>